<feature type="compositionally biased region" description="Basic and acidic residues" evidence="10">
    <location>
        <begin position="98"/>
        <end position="108"/>
    </location>
</feature>
<comment type="subcellular location">
    <subcellularLocation>
        <location evidence="1">Nucleus</location>
    </subcellularLocation>
</comment>
<feature type="compositionally biased region" description="Acidic residues" evidence="10">
    <location>
        <begin position="432"/>
        <end position="443"/>
    </location>
</feature>
<protein>
    <submittedName>
        <fullName evidence="13">Zinc finger protein 236-like</fullName>
    </submittedName>
</protein>
<dbReference type="FunFam" id="3.30.160.60:FF:000264">
    <property type="entry name" value="Zinc finger protein 236"/>
    <property type="match status" value="1"/>
</dbReference>
<dbReference type="RefSeq" id="XP_011497177.1">
    <property type="nucleotide sequence ID" value="XM_011498875.1"/>
</dbReference>
<evidence type="ECO:0000256" key="4">
    <source>
        <dbReference type="ARBA" id="ARBA00022771"/>
    </source>
</evidence>
<dbReference type="PROSITE" id="PS00028">
    <property type="entry name" value="ZINC_FINGER_C2H2_1"/>
    <property type="match status" value="13"/>
</dbReference>
<dbReference type="FunFam" id="3.30.160.60:FF:000744">
    <property type="entry name" value="zinc finger E-box-binding homeobox 1"/>
    <property type="match status" value="2"/>
</dbReference>
<keyword evidence="2" id="KW-0479">Metal-binding</keyword>
<feature type="domain" description="C2H2-type" evidence="11">
    <location>
        <begin position="396"/>
        <end position="424"/>
    </location>
</feature>
<dbReference type="InterPro" id="IPR036236">
    <property type="entry name" value="Znf_C2H2_sf"/>
</dbReference>
<feature type="domain" description="C2H2-type" evidence="11">
    <location>
        <begin position="551"/>
        <end position="578"/>
    </location>
</feature>
<keyword evidence="8" id="KW-0539">Nucleus</keyword>
<feature type="domain" description="C2H2-type" evidence="11">
    <location>
        <begin position="364"/>
        <end position="392"/>
    </location>
</feature>
<feature type="domain" description="C2H2-type" evidence="11">
    <location>
        <begin position="693"/>
        <end position="720"/>
    </location>
</feature>
<feature type="domain" description="C2H2-type" evidence="11">
    <location>
        <begin position="150"/>
        <end position="177"/>
    </location>
</feature>
<keyword evidence="12" id="KW-1185">Reference proteome</keyword>
<sequence>MTTPVTVVQNNLDNPIQLLKNNQNNDNLLNQVKLSNIVPNVYQQTNLTSIEIINANSEDDQVNNKDCQLELLGNSVDINVQNNVTNIQNTIEEVNVDTDEKQTAKKSEINSASKDVSATFKKNTPPKKHSRKSLGRIKKNKTSNGEQFRFKCDICGQEFKKQYSLQKHVHEHTQDKPHNCPKCPASFNIPINFTLHMATHNMGEPKCPECGRKFARLASLKSHMLIHEVDENLYCTECDDVFGTKSQLDAHSKLHNEKWSTDDYRKCKLCRKQFTQPLLYRQHLRDHYKLQTKTTKLTRRGIRHRTVYKCRLCLKAFQKPSQLVRHIRVHTGEKPYKCNLCNRSFTQKGSVRIHMWQHNGIRPYSCSFCHAKFSQKGNLNAHILRVHNTQEDSPVYRCSQCPCKFKKLGSLNGHMKRVHSSGGKARDVDGDPDKEEDLPETETEMQQPVPVVSQRPEVIKPEAERARPKGVASDSRKRSDEGFVVTDDCEKTAMVTLLDKMSNDAKGKYIKIKQRFVNNSRLYECSFCDKTFKKPSDLMRHLRIHTQEKPYKCKICSRSFTLKSTMLSHEKTHKNSKKFSCNLCTKVFATEKELLLHEKFHSKSHKCGLCGKKFTSFDQLKTHSAVHQKGKSEQEGEGLLTNRRKSQYTPEVQSLAPKVVLKEPLVLTEASNGLLHAQPKFRNEIAHGKGRPHKCPSCPAAFIKLSHLKQHHRKHTGERPFVCALCDR</sequence>
<dbReference type="SUPFAM" id="SSF57667">
    <property type="entry name" value="beta-beta-alpha zinc fingers"/>
    <property type="match status" value="7"/>
</dbReference>
<organism evidence="12 13">
    <name type="scientific">Ceratosolen solmsi marchali</name>
    <dbReference type="NCBI Taxonomy" id="326594"/>
    <lineage>
        <taxon>Eukaryota</taxon>
        <taxon>Metazoa</taxon>
        <taxon>Ecdysozoa</taxon>
        <taxon>Arthropoda</taxon>
        <taxon>Hexapoda</taxon>
        <taxon>Insecta</taxon>
        <taxon>Pterygota</taxon>
        <taxon>Neoptera</taxon>
        <taxon>Endopterygota</taxon>
        <taxon>Hymenoptera</taxon>
        <taxon>Apocrita</taxon>
        <taxon>Proctotrupomorpha</taxon>
        <taxon>Chalcidoidea</taxon>
        <taxon>Agaonidae</taxon>
        <taxon>Agaoninae</taxon>
        <taxon>Ceratosolen</taxon>
    </lineage>
</organism>
<reference evidence="13" key="1">
    <citation type="submission" date="2025-08" db="UniProtKB">
        <authorList>
            <consortium name="RefSeq"/>
        </authorList>
    </citation>
    <scope>IDENTIFICATION</scope>
</reference>
<name>A0AAJ7DUS6_9HYME</name>
<keyword evidence="7" id="KW-0804">Transcription</keyword>
<dbReference type="FunFam" id="3.30.160.60:FF:001289">
    <property type="entry name" value="Zinc finger protein 574"/>
    <property type="match status" value="1"/>
</dbReference>
<evidence type="ECO:0000259" key="11">
    <source>
        <dbReference type="PROSITE" id="PS50157"/>
    </source>
</evidence>
<evidence type="ECO:0000256" key="10">
    <source>
        <dbReference type="SAM" id="MobiDB-lite"/>
    </source>
</evidence>
<evidence type="ECO:0000256" key="9">
    <source>
        <dbReference type="PROSITE-ProRule" id="PRU00042"/>
    </source>
</evidence>
<proteinExistence type="predicted"/>
<evidence type="ECO:0000256" key="5">
    <source>
        <dbReference type="ARBA" id="ARBA00022833"/>
    </source>
</evidence>
<dbReference type="GO" id="GO:0005634">
    <property type="term" value="C:nucleus"/>
    <property type="evidence" value="ECO:0007669"/>
    <property type="project" value="UniProtKB-SubCell"/>
</dbReference>
<dbReference type="PANTHER" id="PTHR24379">
    <property type="entry name" value="KRAB AND ZINC FINGER DOMAIN-CONTAINING"/>
    <property type="match status" value="1"/>
</dbReference>
<dbReference type="GeneID" id="105361623"/>
<feature type="domain" description="C2H2-type" evidence="11">
    <location>
        <begin position="336"/>
        <end position="363"/>
    </location>
</feature>
<feature type="domain" description="C2H2-type" evidence="11">
    <location>
        <begin position="265"/>
        <end position="292"/>
    </location>
</feature>
<dbReference type="GO" id="GO:0006357">
    <property type="term" value="P:regulation of transcription by RNA polymerase II"/>
    <property type="evidence" value="ECO:0007669"/>
    <property type="project" value="UniProtKB-ARBA"/>
</dbReference>
<evidence type="ECO:0000313" key="13">
    <source>
        <dbReference type="RefSeq" id="XP_011497177.1"/>
    </source>
</evidence>
<keyword evidence="6" id="KW-0805">Transcription regulation</keyword>
<dbReference type="InterPro" id="IPR013087">
    <property type="entry name" value="Znf_C2H2_type"/>
</dbReference>
<dbReference type="FunFam" id="3.30.160.60:FF:000446">
    <property type="entry name" value="Zinc finger protein"/>
    <property type="match status" value="1"/>
</dbReference>
<dbReference type="Gene3D" id="3.30.160.60">
    <property type="entry name" value="Classic Zinc Finger"/>
    <property type="match status" value="11"/>
</dbReference>
<keyword evidence="3" id="KW-0677">Repeat</keyword>
<dbReference type="GO" id="GO:0008270">
    <property type="term" value="F:zinc ion binding"/>
    <property type="evidence" value="ECO:0007669"/>
    <property type="project" value="UniProtKB-KW"/>
</dbReference>
<evidence type="ECO:0000256" key="2">
    <source>
        <dbReference type="ARBA" id="ARBA00022723"/>
    </source>
</evidence>
<evidence type="ECO:0000256" key="7">
    <source>
        <dbReference type="ARBA" id="ARBA00023163"/>
    </source>
</evidence>
<evidence type="ECO:0000313" key="12">
    <source>
        <dbReference type="Proteomes" id="UP000695007"/>
    </source>
</evidence>
<dbReference type="Proteomes" id="UP000695007">
    <property type="component" value="Unplaced"/>
</dbReference>
<evidence type="ECO:0000256" key="8">
    <source>
        <dbReference type="ARBA" id="ARBA00023242"/>
    </source>
</evidence>
<feature type="region of interest" description="Disordered" evidence="10">
    <location>
        <begin position="414"/>
        <end position="479"/>
    </location>
</feature>
<evidence type="ECO:0000256" key="3">
    <source>
        <dbReference type="ARBA" id="ARBA00022737"/>
    </source>
</evidence>
<feature type="domain" description="C2H2-type" evidence="11">
    <location>
        <begin position="205"/>
        <end position="232"/>
    </location>
</feature>
<accession>A0AAJ7DUS6</accession>
<dbReference type="FunFam" id="3.30.160.60:FF:000110">
    <property type="entry name" value="Zinc finger protein-like"/>
    <property type="match status" value="1"/>
</dbReference>
<dbReference type="Pfam" id="PF13912">
    <property type="entry name" value="zf-C2H2_6"/>
    <property type="match status" value="1"/>
</dbReference>
<evidence type="ECO:0000256" key="6">
    <source>
        <dbReference type="ARBA" id="ARBA00023015"/>
    </source>
</evidence>
<keyword evidence="4 9" id="KW-0863">Zinc-finger</keyword>
<dbReference type="PROSITE" id="PS50157">
    <property type="entry name" value="ZINC_FINGER_C2H2_2"/>
    <property type="match status" value="14"/>
</dbReference>
<gene>
    <name evidence="13" type="primary">LOC105361623</name>
</gene>
<feature type="compositionally biased region" description="Basic residues" evidence="10">
    <location>
        <begin position="124"/>
        <end position="140"/>
    </location>
</feature>
<feature type="domain" description="C2H2-type" evidence="11">
    <location>
        <begin position="233"/>
        <end position="260"/>
    </location>
</feature>
<feature type="compositionally biased region" description="Basic and acidic residues" evidence="10">
    <location>
        <begin position="457"/>
        <end position="467"/>
    </location>
</feature>
<feature type="domain" description="C2H2-type" evidence="11">
    <location>
        <begin position="605"/>
        <end position="632"/>
    </location>
</feature>
<keyword evidence="5" id="KW-0862">Zinc</keyword>
<dbReference type="SMART" id="SM00355">
    <property type="entry name" value="ZnF_C2H2"/>
    <property type="match status" value="14"/>
</dbReference>
<dbReference type="Pfam" id="PF00096">
    <property type="entry name" value="zf-C2H2"/>
    <property type="match status" value="8"/>
</dbReference>
<feature type="domain" description="C2H2-type" evidence="11">
    <location>
        <begin position="178"/>
        <end position="205"/>
    </location>
</feature>
<feature type="region of interest" description="Disordered" evidence="10">
    <location>
        <begin position="98"/>
        <end position="140"/>
    </location>
</feature>
<feature type="compositionally biased region" description="Polar residues" evidence="10">
    <location>
        <begin position="109"/>
        <end position="122"/>
    </location>
</feature>
<dbReference type="KEGG" id="csol:105361623"/>
<dbReference type="PANTHER" id="PTHR24379:SF121">
    <property type="entry name" value="C2H2-TYPE DOMAIN-CONTAINING PROTEIN"/>
    <property type="match status" value="1"/>
</dbReference>
<evidence type="ECO:0000256" key="1">
    <source>
        <dbReference type="ARBA" id="ARBA00004123"/>
    </source>
</evidence>
<feature type="domain" description="C2H2-type" evidence="11">
    <location>
        <begin position="308"/>
        <end position="335"/>
    </location>
</feature>
<feature type="domain" description="C2H2-type" evidence="11">
    <location>
        <begin position="579"/>
        <end position="606"/>
    </location>
</feature>
<dbReference type="AlphaFoldDB" id="A0AAJ7DUS6"/>
<feature type="domain" description="C2H2-type" evidence="11">
    <location>
        <begin position="523"/>
        <end position="550"/>
    </location>
</feature>